<dbReference type="AlphaFoldDB" id="A0A8K0F0Q2"/>
<dbReference type="Pfam" id="PF00464">
    <property type="entry name" value="SHMT"/>
    <property type="match status" value="1"/>
</dbReference>
<dbReference type="OrthoDB" id="10265628at2759"/>
<dbReference type="UniPathway" id="UPA00193"/>
<evidence type="ECO:0000256" key="7">
    <source>
        <dbReference type="PIRSR" id="PIRSR000412-50"/>
    </source>
</evidence>
<dbReference type="InterPro" id="IPR039429">
    <property type="entry name" value="SHMT-like_dom"/>
</dbReference>
<dbReference type="InterPro" id="IPR001085">
    <property type="entry name" value="Ser_HO-MeTrfase"/>
</dbReference>
<dbReference type="PANTHER" id="PTHR11680:SF35">
    <property type="entry name" value="SERINE HYDROXYMETHYLTRANSFERASE 1"/>
    <property type="match status" value="1"/>
</dbReference>
<evidence type="ECO:0000256" key="5">
    <source>
        <dbReference type="ARBA" id="ARBA00022679"/>
    </source>
</evidence>
<gene>
    <name evidence="10" type="ORF">ANDGO_06395</name>
</gene>
<keyword evidence="11" id="KW-1185">Reference proteome</keyword>
<dbReference type="PROSITE" id="PS00096">
    <property type="entry name" value="SHMT"/>
    <property type="match status" value="1"/>
</dbReference>
<dbReference type="GO" id="GO:0005739">
    <property type="term" value="C:mitochondrion"/>
    <property type="evidence" value="ECO:0007669"/>
    <property type="project" value="TreeGrafter"/>
</dbReference>
<feature type="domain" description="Serine hydroxymethyltransferase-like" evidence="9">
    <location>
        <begin position="28"/>
        <end position="412"/>
    </location>
</feature>
<evidence type="ECO:0000256" key="2">
    <source>
        <dbReference type="ARBA" id="ARBA00004777"/>
    </source>
</evidence>
<dbReference type="PIRSF" id="PIRSF000412">
    <property type="entry name" value="SHMT"/>
    <property type="match status" value="1"/>
</dbReference>
<evidence type="ECO:0000256" key="8">
    <source>
        <dbReference type="RuleBase" id="RU000585"/>
    </source>
</evidence>
<evidence type="ECO:0000313" key="11">
    <source>
        <dbReference type="Proteomes" id="UP000799049"/>
    </source>
</evidence>
<keyword evidence="6 7" id="KW-0663">Pyridoxal phosphate</keyword>
<dbReference type="EMBL" id="VRVR01000033">
    <property type="protein sequence ID" value="KAF0852496.1"/>
    <property type="molecule type" value="Genomic_DNA"/>
</dbReference>
<dbReference type="HAMAP" id="MF_00051">
    <property type="entry name" value="SHMT"/>
    <property type="match status" value="1"/>
</dbReference>
<evidence type="ECO:0000256" key="4">
    <source>
        <dbReference type="ARBA" id="ARBA00022563"/>
    </source>
</evidence>
<keyword evidence="4 8" id="KW-0554">One-carbon metabolism</keyword>
<dbReference type="GO" id="GO:0030170">
    <property type="term" value="F:pyridoxal phosphate binding"/>
    <property type="evidence" value="ECO:0007669"/>
    <property type="project" value="InterPro"/>
</dbReference>
<comment type="catalytic activity">
    <reaction evidence="8">
        <text>(6R)-5,10-methylene-5,6,7,8-tetrahydrofolate + glycine + H2O = (6S)-5,6,7,8-tetrahydrofolate + L-serine</text>
        <dbReference type="Rhea" id="RHEA:15481"/>
        <dbReference type="ChEBI" id="CHEBI:15377"/>
        <dbReference type="ChEBI" id="CHEBI:15636"/>
        <dbReference type="ChEBI" id="CHEBI:33384"/>
        <dbReference type="ChEBI" id="CHEBI:57305"/>
        <dbReference type="ChEBI" id="CHEBI:57453"/>
        <dbReference type="EC" id="2.1.2.1"/>
    </reaction>
</comment>
<dbReference type="GO" id="GO:0035999">
    <property type="term" value="P:tetrahydrofolate interconversion"/>
    <property type="evidence" value="ECO:0007669"/>
    <property type="project" value="UniProtKB-UniPathway"/>
</dbReference>
<evidence type="ECO:0000313" key="10">
    <source>
        <dbReference type="EMBL" id="KAF0852496.1"/>
    </source>
</evidence>
<dbReference type="PANTHER" id="PTHR11680">
    <property type="entry name" value="SERINE HYDROXYMETHYLTRANSFERASE"/>
    <property type="match status" value="1"/>
</dbReference>
<dbReference type="FunFam" id="3.40.640.10:FF:000097">
    <property type="entry name" value="Serine hydroxymethyltransferase"/>
    <property type="match status" value="1"/>
</dbReference>
<dbReference type="InterPro" id="IPR049943">
    <property type="entry name" value="Ser_HO-MeTrfase-like"/>
</dbReference>
<organism evidence="10 11">
    <name type="scientific">Andalucia godoyi</name>
    <name type="common">Flagellate</name>
    <dbReference type="NCBI Taxonomy" id="505711"/>
    <lineage>
        <taxon>Eukaryota</taxon>
        <taxon>Discoba</taxon>
        <taxon>Jakobida</taxon>
        <taxon>Andalucina</taxon>
        <taxon>Andaluciidae</taxon>
        <taxon>Andalucia</taxon>
    </lineage>
</organism>
<keyword evidence="5 8" id="KW-0808">Transferase</keyword>
<evidence type="ECO:0000259" key="9">
    <source>
        <dbReference type="Pfam" id="PF00464"/>
    </source>
</evidence>
<evidence type="ECO:0000256" key="3">
    <source>
        <dbReference type="ARBA" id="ARBA00006376"/>
    </source>
</evidence>
<evidence type="ECO:0000256" key="1">
    <source>
        <dbReference type="ARBA" id="ARBA00001933"/>
    </source>
</evidence>
<comment type="function">
    <text evidence="8">Interconversion of serine and glycine.</text>
</comment>
<name>A0A8K0F0Q2_ANDGO</name>
<dbReference type="Gene3D" id="3.90.1150.10">
    <property type="entry name" value="Aspartate Aminotransferase, domain 1"/>
    <property type="match status" value="1"/>
</dbReference>
<comment type="cofactor">
    <cofactor evidence="1 7 8">
        <name>pyridoxal 5'-phosphate</name>
        <dbReference type="ChEBI" id="CHEBI:597326"/>
    </cofactor>
</comment>
<sequence>MLSVRSVARRLFGSGPGSARSLPTHRTLAEQDPELSSLLKREMQRQFSGLELIASENFTSRAVLECLGSCLTNKYAEGLPGARYYGGNEVVDEIERVCQKRSLEAFSLNPDVWGINVQPYSGSPANFAAYTALLNPHDRIMGLDLPSGGHLTHGFYTAKKRVSATSIYFESLPYTVDRNTGIIDYDGLEKMANVFRPKLIIAGYSAYPRDLDYARFRAIADSVGALLMCDMAHFSGLVAAGLLKSPFDYCDVVTTTTHKSLRGPRAGLFYFKKAIGEEKCNNAVFPSLQGGPHVNAIAAVAAQMKEVNTAEFKEYAKQIIKNSQAMGNKLKQLGNTLATGGTDNHLLLWDVRPLGLTGSKLEKLYDFAHITVNKNSVAGDVSAMTPGGVRLGAPALTSRGFIEKDFEQVAELLNTGAEIAVSIQEKSGKALKDFVSSCATDERVKKLGSDAKELATKFPIPGFTP</sequence>
<dbReference type="InterPro" id="IPR015422">
    <property type="entry name" value="PyrdxlP-dep_Trfase_small"/>
</dbReference>
<protein>
    <recommendedName>
        <fullName evidence="8">Serine hydroxymethyltransferase</fullName>
        <ecNumber evidence="8">2.1.2.1</ecNumber>
    </recommendedName>
</protein>
<dbReference type="GO" id="GO:0004372">
    <property type="term" value="F:glycine hydroxymethyltransferase activity"/>
    <property type="evidence" value="ECO:0007669"/>
    <property type="project" value="UniProtKB-EC"/>
</dbReference>
<evidence type="ECO:0000256" key="6">
    <source>
        <dbReference type="ARBA" id="ARBA00022898"/>
    </source>
</evidence>
<comment type="pathway">
    <text evidence="2 8">One-carbon metabolism; tetrahydrofolate interconversion.</text>
</comment>
<comment type="similarity">
    <text evidence="3 8">Belongs to the SHMT family.</text>
</comment>
<dbReference type="InterPro" id="IPR015421">
    <property type="entry name" value="PyrdxlP-dep_Trfase_major"/>
</dbReference>
<dbReference type="SUPFAM" id="SSF53383">
    <property type="entry name" value="PLP-dependent transferases"/>
    <property type="match status" value="1"/>
</dbReference>
<dbReference type="InterPro" id="IPR019798">
    <property type="entry name" value="Ser_HO-MeTrfase_PLP_BS"/>
</dbReference>
<dbReference type="InterPro" id="IPR015424">
    <property type="entry name" value="PyrdxlP-dep_Trfase"/>
</dbReference>
<dbReference type="Gene3D" id="3.40.640.10">
    <property type="entry name" value="Type I PLP-dependent aspartate aminotransferase-like (Major domain)"/>
    <property type="match status" value="1"/>
</dbReference>
<reference evidence="10" key="1">
    <citation type="submission" date="2019-09" db="EMBL/GenBank/DDBJ databases">
        <title>The Mitochondrial Proteome of the Jakobid, Andalucia godoyi, a Protist With the Most Gene-Rich and Bacteria-Like Mitochondrial Genome.</title>
        <authorList>
            <person name="Gray M.W."/>
            <person name="Burger G."/>
            <person name="Derelle R."/>
            <person name="Klimes V."/>
            <person name="Leger M."/>
            <person name="Sarrasin M."/>
            <person name="Vlcek C."/>
            <person name="Roger A.J."/>
            <person name="Elias M."/>
            <person name="Lang B.F."/>
        </authorList>
    </citation>
    <scope>NUCLEOTIDE SEQUENCE</scope>
    <source>
        <strain evidence="10">And28</strain>
    </source>
</reference>
<dbReference type="EC" id="2.1.2.1" evidence="8"/>
<dbReference type="NCBIfam" id="NF000586">
    <property type="entry name" value="PRK00011.1"/>
    <property type="match status" value="1"/>
</dbReference>
<accession>A0A8K0F0Q2</accession>
<comment type="caution">
    <text evidence="10">The sequence shown here is derived from an EMBL/GenBank/DDBJ whole genome shotgun (WGS) entry which is preliminary data.</text>
</comment>
<dbReference type="CDD" id="cd00378">
    <property type="entry name" value="SHMT"/>
    <property type="match status" value="1"/>
</dbReference>
<proteinExistence type="inferred from homology"/>
<feature type="modified residue" description="N6-(pyridoxal phosphate)lysine" evidence="7">
    <location>
        <position position="259"/>
    </location>
</feature>
<dbReference type="Proteomes" id="UP000799049">
    <property type="component" value="Unassembled WGS sequence"/>
</dbReference>
<dbReference type="GO" id="GO:0019264">
    <property type="term" value="P:glycine biosynthetic process from serine"/>
    <property type="evidence" value="ECO:0007669"/>
    <property type="project" value="InterPro"/>
</dbReference>